<protein>
    <recommendedName>
        <fullName evidence="3">Tash protein PEST motif family</fullName>
    </recommendedName>
</protein>
<keyword evidence="2" id="KW-1185">Reference proteome</keyword>
<evidence type="ECO:0008006" key="3">
    <source>
        <dbReference type="Google" id="ProtNLM"/>
    </source>
</evidence>
<reference evidence="1 2" key="1">
    <citation type="journal article" date="2024" name="Chem. Sci.">
        <title>Discovery of megapolipeptins by genome mining of a Burkholderiales bacteria collection.</title>
        <authorList>
            <person name="Paulo B.S."/>
            <person name="Recchia M.J.J."/>
            <person name="Lee S."/>
            <person name="Fergusson C.H."/>
            <person name="Romanowski S.B."/>
            <person name="Hernandez A."/>
            <person name="Krull N."/>
            <person name="Liu D.Y."/>
            <person name="Cavanagh H."/>
            <person name="Bos A."/>
            <person name="Gray C.A."/>
            <person name="Murphy B.T."/>
            <person name="Linington R.G."/>
            <person name="Eustaquio A.S."/>
        </authorList>
    </citation>
    <scope>NUCLEOTIDE SEQUENCE [LARGE SCALE GENOMIC DNA]</scope>
    <source>
        <strain evidence="1 2">RL17-350-BIC-A</strain>
    </source>
</reference>
<name>A0ABW9ATK8_9BURK</name>
<sequence length="149" mass="15260">MNVMVFAPLGTAVLPLAATRPSVSVTAQFSVSALGALVLKASWKVLPAAKMRVPSALGVSAEIVALPEPADVEGEAQLMAAVPPVAFSAVVPVLGLLAADVLAELFELLLLPLDWLAAVPVVLPPPPPPHAASARESVESASRCDFINL</sequence>
<gene>
    <name evidence="1" type="ORF">PQR57_22690</name>
</gene>
<comment type="caution">
    <text evidence="1">The sequence shown here is derived from an EMBL/GenBank/DDBJ whole genome shotgun (WGS) entry which is preliminary data.</text>
</comment>
<dbReference type="Proteomes" id="UP001629230">
    <property type="component" value="Unassembled WGS sequence"/>
</dbReference>
<dbReference type="RefSeq" id="WP_408178820.1">
    <property type="nucleotide sequence ID" value="NZ_JAQQEZ010000016.1"/>
</dbReference>
<organism evidence="1 2">
    <name type="scientific">Paraburkholderia dipogonis</name>
    <dbReference type="NCBI Taxonomy" id="1211383"/>
    <lineage>
        <taxon>Bacteria</taxon>
        <taxon>Pseudomonadati</taxon>
        <taxon>Pseudomonadota</taxon>
        <taxon>Betaproteobacteria</taxon>
        <taxon>Burkholderiales</taxon>
        <taxon>Burkholderiaceae</taxon>
        <taxon>Paraburkholderia</taxon>
    </lineage>
</organism>
<evidence type="ECO:0000313" key="2">
    <source>
        <dbReference type="Proteomes" id="UP001629230"/>
    </source>
</evidence>
<dbReference type="EMBL" id="JAQQEZ010000016">
    <property type="protein sequence ID" value="MFM0003820.1"/>
    <property type="molecule type" value="Genomic_DNA"/>
</dbReference>
<proteinExistence type="predicted"/>
<evidence type="ECO:0000313" key="1">
    <source>
        <dbReference type="EMBL" id="MFM0003820.1"/>
    </source>
</evidence>
<accession>A0ABW9ATK8</accession>